<keyword evidence="9" id="KW-1133">Transmembrane helix</keyword>
<dbReference type="EMBL" id="ML986842">
    <property type="protein sequence ID" value="KAF2257795.1"/>
    <property type="molecule type" value="Genomic_DNA"/>
</dbReference>
<reference evidence="11" key="1">
    <citation type="journal article" date="2020" name="Stud. Mycol.">
        <title>101 Dothideomycetes genomes: A test case for predicting lifestyles and emergence of pathogens.</title>
        <authorList>
            <person name="Haridas S."/>
            <person name="Albert R."/>
            <person name="Binder M."/>
            <person name="Bloem J."/>
            <person name="LaButti K."/>
            <person name="Salamov A."/>
            <person name="Andreopoulos B."/>
            <person name="Baker S."/>
            <person name="Barry K."/>
            <person name="Bills G."/>
            <person name="Bluhm B."/>
            <person name="Cannon C."/>
            <person name="Castanera R."/>
            <person name="Culley D."/>
            <person name="Daum C."/>
            <person name="Ezra D."/>
            <person name="Gonzalez J."/>
            <person name="Henrissat B."/>
            <person name="Kuo A."/>
            <person name="Liang C."/>
            <person name="Lipzen A."/>
            <person name="Lutzoni F."/>
            <person name="Magnuson J."/>
            <person name="Mondo S."/>
            <person name="Nolan M."/>
            <person name="Ohm R."/>
            <person name="Pangilinan J."/>
            <person name="Park H.-J."/>
            <person name="Ramirez L."/>
            <person name="Alfaro M."/>
            <person name="Sun H."/>
            <person name="Tritt A."/>
            <person name="Yoshinaga Y."/>
            <person name="Zwiers L.-H."/>
            <person name="Turgeon B."/>
            <person name="Goodwin S."/>
            <person name="Spatafora J."/>
            <person name="Crous P."/>
            <person name="Grigoriev I."/>
        </authorList>
    </citation>
    <scope>NUCLEOTIDE SEQUENCE [LARGE SCALE GENOMIC DNA]</scope>
    <source>
        <strain evidence="11">CBS 304.66</strain>
    </source>
</reference>
<dbReference type="GO" id="GO:0004497">
    <property type="term" value="F:monooxygenase activity"/>
    <property type="evidence" value="ECO:0007669"/>
    <property type="project" value="UniProtKB-KW"/>
</dbReference>
<proteinExistence type="inferred from homology"/>
<feature type="transmembrane region" description="Helical" evidence="9">
    <location>
        <begin position="33"/>
        <end position="54"/>
    </location>
</feature>
<evidence type="ECO:0000256" key="2">
    <source>
        <dbReference type="ARBA" id="ARBA00010617"/>
    </source>
</evidence>
<evidence type="ECO:0000313" key="10">
    <source>
        <dbReference type="EMBL" id="KAF2257795.1"/>
    </source>
</evidence>
<comment type="cofactor">
    <cofactor evidence="1 8">
        <name>heme</name>
        <dbReference type="ChEBI" id="CHEBI:30413"/>
    </cofactor>
</comment>
<dbReference type="Gene3D" id="1.10.630.10">
    <property type="entry name" value="Cytochrome P450"/>
    <property type="match status" value="1"/>
</dbReference>
<dbReference type="PANTHER" id="PTHR24305">
    <property type="entry name" value="CYTOCHROME P450"/>
    <property type="match status" value="1"/>
</dbReference>
<dbReference type="PRINTS" id="PR00465">
    <property type="entry name" value="EP450IV"/>
</dbReference>
<evidence type="ECO:0000256" key="6">
    <source>
        <dbReference type="ARBA" id="ARBA00023004"/>
    </source>
</evidence>
<dbReference type="AlphaFoldDB" id="A0A9P4JXT6"/>
<gene>
    <name evidence="10" type="ORF">CC78DRAFT_505683</name>
</gene>
<evidence type="ECO:0000256" key="7">
    <source>
        <dbReference type="ARBA" id="ARBA00023033"/>
    </source>
</evidence>
<sequence length="552" mass="62136">MAEQNLKSESVDMTYLVVDEIKGVRGISSNWKSIASCTAALLVWYCTVLLYRLLFHPLAHYPGRLAEKLSDWPLVYYCIRGNRHLKQLLAHEKYGPIVRDGPNSLSFHSPEALKAIYGNNAHVKKGDWYLTLDISAGAPSVQMVIDQHQHALRRRVMSPAFSEKALRDAEPLINANAIKLCARLAEGVGCGKGKWGSRFDLQQWVAYYGYDFISDLAFGRSFELLDHEHHRFVPAVLKSASQFLYYVGYLPFAALVRPLMGTFVQDYFPGQSAKDSLKYTNLANNRLAERIEREKKRREGGGGAERRDVFHYLLNSKDPTTGKEFTVEELQADTSLLIAAGSDGVTLAVCALLFYGLQRRQVLEKLTQEIRKAFPSSDDIRTPRLNYLPYLHACIEESLRIAPPKPGSLPRIVLPGGTEIEGQHIPAGTTVGVSHYVIHRNADFFPEPNVFKPERWIVGDGVDAEQLAAQRRAFCPFGIGPMNCIGKNMAYLATKLVLAHLMWQFDFRIHGELRGGGGKDLEDGRRDEKEYQLWDWIIGFPNGPTVQARSRV</sequence>
<keyword evidence="11" id="KW-1185">Reference proteome</keyword>
<evidence type="ECO:0000256" key="9">
    <source>
        <dbReference type="SAM" id="Phobius"/>
    </source>
</evidence>
<dbReference type="GO" id="GO:0005506">
    <property type="term" value="F:iron ion binding"/>
    <property type="evidence" value="ECO:0007669"/>
    <property type="project" value="InterPro"/>
</dbReference>
<evidence type="ECO:0000256" key="3">
    <source>
        <dbReference type="ARBA" id="ARBA00022617"/>
    </source>
</evidence>
<dbReference type="OrthoDB" id="1470350at2759"/>
<name>A0A9P4JXT6_9PLEO</name>
<keyword evidence="4 8" id="KW-0479">Metal-binding</keyword>
<dbReference type="InterPro" id="IPR050121">
    <property type="entry name" value="Cytochrome_P450_monoxygenase"/>
</dbReference>
<keyword evidence="5" id="KW-0560">Oxidoreductase</keyword>
<keyword evidence="9" id="KW-0472">Membrane</keyword>
<dbReference type="Pfam" id="PF00067">
    <property type="entry name" value="p450"/>
    <property type="match status" value="1"/>
</dbReference>
<dbReference type="GO" id="GO:0020037">
    <property type="term" value="F:heme binding"/>
    <property type="evidence" value="ECO:0007669"/>
    <property type="project" value="InterPro"/>
</dbReference>
<accession>A0A9P4JXT6</accession>
<evidence type="ECO:0000256" key="4">
    <source>
        <dbReference type="ARBA" id="ARBA00022723"/>
    </source>
</evidence>
<keyword evidence="9" id="KW-0812">Transmembrane</keyword>
<organism evidence="10 11">
    <name type="scientific">Lojkania enalia</name>
    <dbReference type="NCBI Taxonomy" id="147567"/>
    <lineage>
        <taxon>Eukaryota</taxon>
        <taxon>Fungi</taxon>
        <taxon>Dikarya</taxon>
        <taxon>Ascomycota</taxon>
        <taxon>Pezizomycotina</taxon>
        <taxon>Dothideomycetes</taxon>
        <taxon>Pleosporomycetidae</taxon>
        <taxon>Pleosporales</taxon>
        <taxon>Pleosporales incertae sedis</taxon>
        <taxon>Lojkania</taxon>
    </lineage>
</organism>
<dbReference type="PANTHER" id="PTHR24305:SF237">
    <property type="entry name" value="CYTOCHROME P450 MONOOXYGENASE ATNE-RELATED"/>
    <property type="match status" value="1"/>
</dbReference>
<protein>
    <submittedName>
        <fullName evidence="10">Benzoate 4-monooxygenase cytochrome P450</fullName>
    </submittedName>
</protein>
<feature type="binding site" description="axial binding residue" evidence="8">
    <location>
        <position position="484"/>
    </location>
    <ligand>
        <name>heme</name>
        <dbReference type="ChEBI" id="CHEBI:30413"/>
    </ligand>
    <ligandPart>
        <name>Fe</name>
        <dbReference type="ChEBI" id="CHEBI:18248"/>
    </ligandPart>
</feature>
<dbReference type="InterPro" id="IPR001128">
    <property type="entry name" value="Cyt_P450"/>
</dbReference>
<keyword evidence="3 8" id="KW-0349">Heme</keyword>
<dbReference type="InterPro" id="IPR036396">
    <property type="entry name" value="Cyt_P450_sf"/>
</dbReference>
<comment type="caution">
    <text evidence="10">The sequence shown here is derived from an EMBL/GenBank/DDBJ whole genome shotgun (WGS) entry which is preliminary data.</text>
</comment>
<dbReference type="CDD" id="cd11061">
    <property type="entry name" value="CYP67-like"/>
    <property type="match status" value="1"/>
</dbReference>
<evidence type="ECO:0000256" key="5">
    <source>
        <dbReference type="ARBA" id="ARBA00023002"/>
    </source>
</evidence>
<keyword evidence="6 8" id="KW-0408">Iron</keyword>
<comment type="similarity">
    <text evidence="2">Belongs to the cytochrome P450 family.</text>
</comment>
<dbReference type="SUPFAM" id="SSF48264">
    <property type="entry name" value="Cytochrome P450"/>
    <property type="match status" value="1"/>
</dbReference>
<dbReference type="PRINTS" id="PR00385">
    <property type="entry name" value="P450"/>
</dbReference>
<dbReference type="GO" id="GO:0016705">
    <property type="term" value="F:oxidoreductase activity, acting on paired donors, with incorporation or reduction of molecular oxygen"/>
    <property type="evidence" value="ECO:0007669"/>
    <property type="project" value="InterPro"/>
</dbReference>
<evidence type="ECO:0000313" key="11">
    <source>
        <dbReference type="Proteomes" id="UP000800093"/>
    </source>
</evidence>
<evidence type="ECO:0000256" key="8">
    <source>
        <dbReference type="PIRSR" id="PIRSR602403-1"/>
    </source>
</evidence>
<evidence type="ECO:0000256" key="1">
    <source>
        <dbReference type="ARBA" id="ARBA00001971"/>
    </source>
</evidence>
<keyword evidence="7" id="KW-0503">Monooxygenase</keyword>
<dbReference type="InterPro" id="IPR002403">
    <property type="entry name" value="Cyt_P450_E_grp-IV"/>
</dbReference>
<dbReference type="Proteomes" id="UP000800093">
    <property type="component" value="Unassembled WGS sequence"/>
</dbReference>